<dbReference type="GeneID" id="9617351"/>
<dbReference type="EMBL" id="GL378373">
    <property type="protein sequence ID" value="EFJ43354.1"/>
    <property type="molecule type" value="Genomic_DNA"/>
</dbReference>
<accession>D8UA27</accession>
<dbReference type="OrthoDB" id="202415at2759"/>
<dbReference type="InParanoid" id="D8UA27"/>
<organism evidence="2">
    <name type="scientific">Volvox carteri f. nagariensis</name>
    <dbReference type="NCBI Taxonomy" id="3068"/>
    <lineage>
        <taxon>Eukaryota</taxon>
        <taxon>Viridiplantae</taxon>
        <taxon>Chlorophyta</taxon>
        <taxon>core chlorophytes</taxon>
        <taxon>Chlorophyceae</taxon>
        <taxon>CS clade</taxon>
        <taxon>Chlamydomonadales</taxon>
        <taxon>Volvocaceae</taxon>
        <taxon>Volvox</taxon>
    </lineage>
</organism>
<name>D8UA27_VOLCA</name>
<evidence type="ECO:0008006" key="3">
    <source>
        <dbReference type="Google" id="ProtNLM"/>
    </source>
</evidence>
<keyword evidence="2" id="KW-1185">Reference proteome</keyword>
<dbReference type="PANTHER" id="PTHR12203">
    <property type="entry name" value="KDEL LYS-ASP-GLU-LEU CONTAINING - RELATED"/>
    <property type="match status" value="1"/>
</dbReference>
<gene>
    <name evidence="1" type="ORF">VOLCADRAFT_96426</name>
</gene>
<evidence type="ECO:0000313" key="1">
    <source>
        <dbReference type="EMBL" id="EFJ43354.1"/>
    </source>
</evidence>
<reference evidence="1 2" key="1">
    <citation type="journal article" date="2010" name="Science">
        <title>Genomic analysis of organismal complexity in the multicellular green alga Volvox carteri.</title>
        <authorList>
            <person name="Prochnik S.E."/>
            <person name="Umen J."/>
            <person name="Nedelcu A.M."/>
            <person name="Hallmann A."/>
            <person name="Miller S.M."/>
            <person name="Nishii I."/>
            <person name="Ferris P."/>
            <person name="Kuo A."/>
            <person name="Mitros T."/>
            <person name="Fritz-Laylin L.K."/>
            <person name="Hellsten U."/>
            <person name="Chapman J."/>
            <person name="Simakov O."/>
            <person name="Rensing S.A."/>
            <person name="Terry A."/>
            <person name="Pangilinan J."/>
            <person name="Kapitonov V."/>
            <person name="Jurka J."/>
            <person name="Salamov A."/>
            <person name="Shapiro H."/>
            <person name="Schmutz J."/>
            <person name="Grimwood J."/>
            <person name="Lindquist E."/>
            <person name="Lucas S."/>
            <person name="Grigoriev I.V."/>
            <person name="Schmitt R."/>
            <person name="Kirk D."/>
            <person name="Rokhsar D.S."/>
        </authorList>
    </citation>
    <scope>NUCLEOTIDE SEQUENCE [LARGE SCALE GENOMIC DNA]</scope>
    <source>
        <strain evidence="2">f. Nagariensis / Eve</strain>
    </source>
</reference>
<dbReference type="AlphaFoldDB" id="D8UA27"/>
<dbReference type="RefSeq" id="XP_002955501.1">
    <property type="nucleotide sequence ID" value="XM_002955455.1"/>
</dbReference>
<evidence type="ECO:0000313" key="2">
    <source>
        <dbReference type="Proteomes" id="UP000001058"/>
    </source>
</evidence>
<dbReference type="KEGG" id="vcn:VOLCADRAFT_96426"/>
<dbReference type="Proteomes" id="UP000001058">
    <property type="component" value="Unassembled WGS sequence"/>
</dbReference>
<proteinExistence type="predicted"/>
<dbReference type="PANTHER" id="PTHR12203:SF35">
    <property type="entry name" value="PROTEIN O-GLUCOSYLTRANSFERASE 1"/>
    <property type="match status" value="1"/>
</dbReference>
<sequence length="253" mass="28923">MTAYHACLNERSGVMRYFCGTRRYPVKYRIPQVVWRGSSTGKVERPVSLETCMKLKRVRLHLLAREHPDLLDVKLNRLNQECKGILGPIVNDTGGYIHPEDYNKYCVILDVDGNTWSDRFASRLVHSSTPILKLASNYTSHVDHFFAPGVTLEEFDGSLSTVVETARRMVEDCKQNAEFSRGQALARQSQETARELLDHIGVVRSMAYGLVQYQRLLDFPFNSSLEGFQKVDRECCSYMNFPVEFAEELKSAL</sequence>
<protein>
    <recommendedName>
        <fullName evidence="3">Glycosyl transferase CAP10 domain-containing protein</fullName>
    </recommendedName>
</protein>
<dbReference type="InterPro" id="IPR051091">
    <property type="entry name" value="O-Glucosyltr/Glycosyltrsf_90"/>
</dbReference>